<reference evidence="2" key="1">
    <citation type="submission" date="2023-07" db="EMBL/GenBank/DDBJ databases">
        <title>draft genome sequence of fig (Ficus carica).</title>
        <authorList>
            <person name="Takahashi T."/>
            <person name="Nishimura K."/>
        </authorList>
    </citation>
    <scope>NUCLEOTIDE SEQUENCE</scope>
</reference>
<feature type="region of interest" description="Disordered" evidence="1">
    <location>
        <begin position="1"/>
        <end position="58"/>
    </location>
</feature>
<dbReference type="AlphaFoldDB" id="A0AA88A1H2"/>
<sequence length="362" mass="40902">MEKKDCLSSNQESAVVSSTPFMPNTPPCRSSRPGNTRPEDLPGVKNHRGTKRRRKISRGEKTADALWFAFHATEHYSVPFARAAGPRDGASLLMGRWGELLFFLHSTRMREMTEDACKRLEGLWEEAQVLGFDLSWLAPSVKFELISRSRLELQREGVLGLKDEKRRLEEKRVIMQCHLSAQTMLLCQNEQSCAAFDKQIQHTKANVKATEEAFLYRLHVEVKSIISEDDLVHFRGLAMLPRCHTALLEKVAVCSASRTPRWCKSACEMLAELLFFLHSTRTREMTEDACKCLKVPWEEAQALGFDLSWLAPVVKFGLNSGSPFGAAEEECSRTGKLEEAFEQEDGHSTLPIVDTKDAVEPD</sequence>
<gene>
    <name evidence="2" type="ORF">TIFTF001_006832</name>
</gene>
<evidence type="ECO:0000256" key="1">
    <source>
        <dbReference type="SAM" id="MobiDB-lite"/>
    </source>
</evidence>
<protein>
    <submittedName>
        <fullName evidence="2">Uncharacterized protein</fullName>
    </submittedName>
</protein>
<organism evidence="2 3">
    <name type="scientific">Ficus carica</name>
    <name type="common">Common fig</name>
    <dbReference type="NCBI Taxonomy" id="3494"/>
    <lineage>
        <taxon>Eukaryota</taxon>
        <taxon>Viridiplantae</taxon>
        <taxon>Streptophyta</taxon>
        <taxon>Embryophyta</taxon>
        <taxon>Tracheophyta</taxon>
        <taxon>Spermatophyta</taxon>
        <taxon>Magnoliopsida</taxon>
        <taxon>eudicotyledons</taxon>
        <taxon>Gunneridae</taxon>
        <taxon>Pentapetalae</taxon>
        <taxon>rosids</taxon>
        <taxon>fabids</taxon>
        <taxon>Rosales</taxon>
        <taxon>Moraceae</taxon>
        <taxon>Ficeae</taxon>
        <taxon>Ficus</taxon>
    </lineage>
</organism>
<evidence type="ECO:0000313" key="3">
    <source>
        <dbReference type="Proteomes" id="UP001187192"/>
    </source>
</evidence>
<feature type="compositionally biased region" description="Basic residues" evidence="1">
    <location>
        <begin position="45"/>
        <end position="56"/>
    </location>
</feature>
<dbReference type="Proteomes" id="UP001187192">
    <property type="component" value="Unassembled WGS sequence"/>
</dbReference>
<feature type="compositionally biased region" description="Polar residues" evidence="1">
    <location>
        <begin position="7"/>
        <end position="22"/>
    </location>
</feature>
<keyword evidence="3" id="KW-1185">Reference proteome</keyword>
<dbReference type="EMBL" id="BTGU01000007">
    <property type="protein sequence ID" value="GMN37468.1"/>
    <property type="molecule type" value="Genomic_DNA"/>
</dbReference>
<feature type="region of interest" description="Disordered" evidence="1">
    <location>
        <begin position="342"/>
        <end position="362"/>
    </location>
</feature>
<proteinExistence type="predicted"/>
<name>A0AA88A1H2_FICCA</name>
<evidence type="ECO:0000313" key="2">
    <source>
        <dbReference type="EMBL" id="GMN37468.1"/>
    </source>
</evidence>
<accession>A0AA88A1H2</accession>
<comment type="caution">
    <text evidence="2">The sequence shown here is derived from an EMBL/GenBank/DDBJ whole genome shotgun (WGS) entry which is preliminary data.</text>
</comment>